<dbReference type="Proteomes" id="UP001396334">
    <property type="component" value="Unassembled WGS sequence"/>
</dbReference>
<gene>
    <name evidence="4" type="ORF">V6N11_051429</name>
</gene>
<dbReference type="PANTHER" id="PTHR33155">
    <property type="entry name" value="FANTASTIC FOUR-LIKE PROTEIN (DUF3049)"/>
    <property type="match status" value="1"/>
</dbReference>
<comment type="caution">
    <text evidence="4">The sequence shown here is derived from an EMBL/GenBank/DDBJ whole genome shotgun (WGS) entry which is preliminary data.</text>
</comment>
<dbReference type="Pfam" id="PF11250">
    <property type="entry name" value="FAF"/>
    <property type="match status" value="1"/>
</dbReference>
<dbReference type="PANTHER" id="PTHR33155:SF17">
    <property type="entry name" value="F2E2.18-RELATED"/>
    <property type="match status" value="1"/>
</dbReference>
<evidence type="ECO:0000259" key="3">
    <source>
        <dbReference type="Pfam" id="PF11250"/>
    </source>
</evidence>
<evidence type="ECO:0000256" key="1">
    <source>
        <dbReference type="ARBA" id="ARBA00008690"/>
    </source>
</evidence>
<evidence type="ECO:0000256" key="2">
    <source>
        <dbReference type="SAM" id="MobiDB-lite"/>
    </source>
</evidence>
<accession>A0ABR2U7E6</accession>
<evidence type="ECO:0000313" key="5">
    <source>
        <dbReference type="Proteomes" id="UP001396334"/>
    </source>
</evidence>
<organism evidence="4 5">
    <name type="scientific">Hibiscus sabdariffa</name>
    <name type="common">roselle</name>
    <dbReference type="NCBI Taxonomy" id="183260"/>
    <lineage>
        <taxon>Eukaryota</taxon>
        <taxon>Viridiplantae</taxon>
        <taxon>Streptophyta</taxon>
        <taxon>Embryophyta</taxon>
        <taxon>Tracheophyta</taxon>
        <taxon>Spermatophyta</taxon>
        <taxon>Magnoliopsida</taxon>
        <taxon>eudicotyledons</taxon>
        <taxon>Gunneridae</taxon>
        <taxon>Pentapetalae</taxon>
        <taxon>rosids</taxon>
        <taxon>malvids</taxon>
        <taxon>Malvales</taxon>
        <taxon>Malvaceae</taxon>
        <taxon>Malvoideae</taxon>
        <taxon>Hibiscus</taxon>
    </lineage>
</organism>
<protein>
    <recommendedName>
        <fullName evidence="3">FAF domain-containing protein</fullName>
    </recommendedName>
</protein>
<sequence>MMASSSVSPLPASNWVLGDYIGMESCFDFYSSEQPCGESRGRRERPCTRVKREFPPPIRSLGRPVNGASHMPRMFRRHHTEDGRLILIKEKREYLRARRSNGRLTLHLVPVSDIDE</sequence>
<proteinExistence type="inferred from homology"/>
<reference evidence="4 5" key="1">
    <citation type="journal article" date="2024" name="G3 (Bethesda)">
        <title>Genome assembly of Hibiscus sabdariffa L. provides insights into metabolisms of medicinal natural products.</title>
        <authorList>
            <person name="Kim T."/>
        </authorList>
    </citation>
    <scope>NUCLEOTIDE SEQUENCE [LARGE SCALE GENOMIC DNA]</scope>
    <source>
        <strain evidence="4">TK-2024</strain>
        <tissue evidence="4">Old leaves</tissue>
    </source>
</reference>
<feature type="region of interest" description="Disordered" evidence="2">
    <location>
        <begin position="33"/>
        <end position="76"/>
    </location>
</feature>
<dbReference type="InterPro" id="IPR046431">
    <property type="entry name" value="FAF_dom"/>
</dbReference>
<comment type="similarity">
    <text evidence="1">Belongs to the fantastic four family.</text>
</comment>
<feature type="domain" description="FAF" evidence="3">
    <location>
        <begin position="53"/>
        <end position="108"/>
    </location>
</feature>
<dbReference type="InterPro" id="IPR021410">
    <property type="entry name" value="FAF"/>
</dbReference>
<feature type="compositionally biased region" description="Basic and acidic residues" evidence="2">
    <location>
        <begin position="39"/>
        <end position="54"/>
    </location>
</feature>
<evidence type="ECO:0000313" key="4">
    <source>
        <dbReference type="EMBL" id="KAK9045519.1"/>
    </source>
</evidence>
<dbReference type="EMBL" id="JBBPBN010000001">
    <property type="protein sequence ID" value="KAK9045519.1"/>
    <property type="molecule type" value="Genomic_DNA"/>
</dbReference>
<keyword evidence="5" id="KW-1185">Reference proteome</keyword>
<name>A0ABR2U7E6_9ROSI</name>